<dbReference type="GO" id="GO:0005615">
    <property type="term" value="C:extracellular space"/>
    <property type="evidence" value="ECO:0007669"/>
    <property type="project" value="TreeGrafter"/>
</dbReference>
<dbReference type="InterPro" id="IPR050098">
    <property type="entry name" value="TFPI/VKTCI-like"/>
</dbReference>
<organism evidence="6">
    <name type="scientific">Spodoptera frugiperda</name>
    <name type="common">Fall armyworm</name>
    <dbReference type="NCBI Taxonomy" id="7108"/>
    <lineage>
        <taxon>Eukaryota</taxon>
        <taxon>Metazoa</taxon>
        <taxon>Ecdysozoa</taxon>
        <taxon>Arthropoda</taxon>
        <taxon>Hexapoda</taxon>
        <taxon>Insecta</taxon>
        <taxon>Pterygota</taxon>
        <taxon>Neoptera</taxon>
        <taxon>Endopterygota</taxon>
        <taxon>Lepidoptera</taxon>
        <taxon>Glossata</taxon>
        <taxon>Ditrysia</taxon>
        <taxon>Noctuoidea</taxon>
        <taxon>Noctuidae</taxon>
        <taxon>Amphipyrinae</taxon>
        <taxon>Spodoptera</taxon>
    </lineage>
</organism>
<dbReference type="EMBL" id="ODYU01006907">
    <property type="protein sequence ID" value="SOQ49176.1"/>
    <property type="molecule type" value="Genomic_DNA"/>
</dbReference>
<dbReference type="InterPro" id="IPR002223">
    <property type="entry name" value="Kunitz_BPTI"/>
</dbReference>
<dbReference type="GO" id="GO:0004867">
    <property type="term" value="F:serine-type endopeptidase inhibitor activity"/>
    <property type="evidence" value="ECO:0007669"/>
    <property type="project" value="UniProtKB-KW"/>
</dbReference>
<evidence type="ECO:0000256" key="4">
    <source>
        <dbReference type="SAM" id="MobiDB-lite"/>
    </source>
</evidence>
<keyword evidence="3" id="KW-1015">Disulfide bond</keyword>
<evidence type="ECO:0000256" key="2">
    <source>
        <dbReference type="ARBA" id="ARBA00022900"/>
    </source>
</evidence>
<proteinExistence type="predicted"/>
<evidence type="ECO:0000259" key="5">
    <source>
        <dbReference type="PROSITE" id="PS50279"/>
    </source>
</evidence>
<evidence type="ECO:0000256" key="1">
    <source>
        <dbReference type="ARBA" id="ARBA00022690"/>
    </source>
</evidence>
<accession>A0A2H1W896</accession>
<reference evidence="6" key="1">
    <citation type="submission" date="2016-07" db="EMBL/GenBank/DDBJ databases">
        <authorList>
            <person name="Bretaudeau A."/>
        </authorList>
    </citation>
    <scope>NUCLEOTIDE SEQUENCE</scope>
    <source>
        <strain evidence="6">Rice</strain>
        <tissue evidence="6">Whole body</tissue>
    </source>
</reference>
<sequence>MQNATRHMHYIFISYATDYVSTMSCSWCLQSYLVVLIHVLHTVWTVPHYYCLAPFNHSDCKLPPRPVFAYYKPGSRCEIEIWRGCPTLNKFENEYACAQNCIFRNSSVPRAETDECELKLNTEMCDNETHTVYTHVDGQCIEAEWGGCETHNKFDSEQECIEKCHTILHEDLNLGSSEESKLMQGISDLLEYIIEKVKGMTGPKDATTTDATTTDETSTSTDDTPAFDTSTDETPADDTSTDDTYIDDTTTDVTNWNNCKSVRLFFRQRCAMQRCCGCVWFPPIIFIGKHSLALVEATMALSVALFIKIY</sequence>
<evidence type="ECO:0000313" key="6">
    <source>
        <dbReference type="EMBL" id="SOQ49176.1"/>
    </source>
</evidence>
<dbReference type="PROSITE" id="PS50279">
    <property type="entry name" value="BPTI_KUNITZ_2"/>
    <property type="match status" value="1"/>
</dbReference>
<feature type="compositionally biased region" description="Low complexity" evidence="4">
    <location>
        <begin position="205"/>
        <end position="224"/>
    </location>
</feature>
<dbReference type="AlphaFoldDB" id="A0A2H1W896"/>
<dbReference type="PANTHER" id="PTHR10083:SF374">
    <property type="entry name" value="BPTI_KUNITZ INHIBITOR DOMAIN-CONTAINING PROTEIN"/>
    <property type="match status" value="1"/>
</dbReference>
<name>A0A2H1W896_SPOFR</name>
<dbReference type="InterPro" id="IPR036880">
    <property type="entry name" value="Kunitz_BPTI_sf"/>
</dbReference>
<feature type="region of interest" description="Disordered" evidence="4">
    <location>
        <begin position="201"/>
        <end position="247"/>
    </location>
</feature>
<dbReference type="PANTHER" id="PTHR10083">
    <property type="entry name" value="KUNITZ-TYPE PROTEASE INHIBITOR-RELATED"/>
    <property type="match status" value="1"/>
</dbReference>
<evidence type="ECO:0000256" key="3">
    <source>
        <dbReference type="ARBA" id="ARBA00023157"/>
    </source>
</evidence>
<keyword evidence="2" id="KW-0722">Serine protease inhibitor</keyword>
<keyword evidence="1" id="KW-0646">Protease inhibitor</keyword>
<gene>
    <name evidence="6" type="ORF">SFRICE_024016</name>
</gene>
<dbReference type="SUPFAM" id="SSF57362">
    <property type="entry name" value="BPTI-like"/>
    <property type="match status" value="2"/>
</dbReference>
<protein>
    <submittedName>
        <fullName evidence="6">SFRICE_024016</fullName>
    </submittedName>
</protein>
<dbReference type="SMART" id="SM00131">
    <property type="entry name" value="KU"/>
    <property type="match status" value="1"/>
</dbReference>
<dbReference type="Gene3D" id="4.10.410.10">
    <property type="entry name" value="Pancreatic trypsin inhibitor Kunitz domain"/>
    <property type="match status" value="1"/>
</dbReference>
<feature type="compositionally biased region" description="Acidic residues" evidence="4">
    <location>
        <begin position="230"/>
        <end position="247"/>
    </location>
</feature>
<feature type="domain" description="BPTI/Kunitz inhibitor" evidence="5">
    <location>
        <begin position="116"/>
        <end position="164"/>
    </location>
</feature>